<dbReference type="InterPro" id="IPR050190">
    <property type="entry name" value="UPF0213_domain"/>
</dbReference>
<name>E8LDK8_9FIRM</name>
<dbReference type="InterPro" id="IPR035901">
    <property type="entry name" value="GIY-YIG_endonuc_sf"/>
</dbReference>
<sequence length="87" mass="10082">MAAFVYMLRCKDGSLYTGWTNDLEHRLAMHNSGRGAKYTRGRGPLELVYSEELPDKEAALRRECAIKKLRREQKLALLQTWQARIAE</sequence>
<dbReference type="GeneID" id="78523821"/>
<gene>
    <name evidence="3" type="ORF">HMPREF9443_00935</name>
</gene>
<dbReference type="InterPro" id="IPR000305">
    <property type="entry name" value="GIY-YIG_endonuc"/>
</dbReference>
<dbReference type="eggNOG" id="COG2827">
    <property type="taxonomic scope" value="Bacteria"/>
</dbReference>
<dbReference type="OrthoDB" id="9807770at2"/>
<dbReference type="RefSeq" id="WP_009145306.1">
    <property type="nucleotide sequence ID" value="NZ_GL830879.1"/>
</dbReference>
<dbReference type="Gene3D" id="3.40.1440.10">
    <property type="entry name" value="GIY-YIG endonuclease"/>
    <property type="match status" value="1"/>
</dbReference>
<dbReference type="AlphaFoldDB" id="E8LDK8"/>
<dbReference type="PROSITE" id="PS50164">
    <property type="entry name" value="GIY_YIG"/>
    <property type="match status" value="1"/>
</dbReference>
<evidence type="ECO:0000259" key="2">
    <source>
        <dbReference type="PROSITE" id="PS50164"/>
    </source>
</evidence>
<dbReference type="Pfam" id="PF01541">
    <property type="entry name" value="GIY-YIG"/>
    <property type="match status" value="1"/>
</dbReference>
<evidence type="ECO:0000313" key="4">
    <source>
        <dbReference type="Proteomes" id="UP000004923"/>
    </source>
</evidence>
<dbReference type="Proteomes" id="UP000004923">
    <property type="component" value="Unassembled WGS sequence"/>
</dbReference>
<protein>
    <submittedName>
        <fullName evidence="3">GIY-YIG catalytic domain protein</fullName>
    </submittedName>
</protein>
<accession>E8LDK8</accession>
<keyword evidence="4" id="KW-1185">Reference proteome</keyword>
<reference evidence="3 4" key="1">
    <citation type="submission" date="2011-01" db="EMBL/GenBank/DDBJ databases">
        <authorList>
            <person name="Weinstock G."/>
            <person name="Sodergren E."/>
            <person name="Clifton S."/>
            <person name="Fulton L."/>
            <person name="Fulton B."/>
            <person name="Courtney L."/>
            <person name="Fronick C."/>
            <person name="Harrison M."/>
            <person name="Strong C."/>
            <person name="Farmer C."/>
            <person name="Delahaunty K."/>
            <person name="Markovic C."/>
            <person name="Hall O."/>
            <person name="Minx P."/>
            <person name="Tomlinson C."/>
            <person name="Mitreva M."/>
            <person name="Hou S."/>
            <person name="Chen J."/>
            <person name="Wollam A."/>
            <person name="Pepin K.H."/>
            <person name="Johnson M."/>
            <person name="Bhonagiri V."/>
            <person name="Zhang X."/>
            <person name="Suruliraj S."/>
            <person name="Warren W."/>
            <person name="Chinwalla A."/>
            <person name="Mardis E.R."/>
            <person name="Wilson R.K."/>
        </authorList>
    </citation>
    <scope>NUCLEOTIDE SEQUENCE [LARGE SCALE GENOMIC DNA]</scope>
    <source>
        <strain evidence="3 4">YIT 12067</strain>
    </source>
</reference>
<dbReference type="EMBL" id="AEVN01000038">
    <property type="protein sequence ID" value="EFY05047.1"/>
    <property type="molecule type" value="Genomic_DNA"/>
</dbReference>
<dbReference type="SUPFAM" id="SSF82771">
    <property type="entry name" value="GIY-YIG endonuclease"/>
    <property type="match status" value="1"/>
</dbReference>
<organism evidence="3 4">
    <name type="scientific">Phascolarctobacterium succinatutens YIT 12067</name>
    <dbReference type="NCBI Taxonomy" id="626939"/>
    <lineage>
        <taxon>Bacteria</taxon>
        <taxon>Bacillati</taxon>
        <taxon>Bacillota</taxon>
        <taxon>Negativicutes</taxon>
        <taxon>Acidaminococcales</taxon>
        <taxon>Acidaminococcaceae</taxon>
        <taxon>Phascolarctobacterium</taxon>
    </lineage>
</organism>
<feature type="domain" description="GIY-YIG" evidence="2">
    <location>
        <begin position="1"/>
        <end position="76"/>
    </location>
</feature>
<comment type="similarity">
    <text evidence="1">Belongs to the UPF0213 family.</text>
</comment>
<evidence type="ECO:0000256" key="1">
    <source>
        <dbReference type="ARBA" id="ARBA00007435"/>
    </source>
</evidence>
<dbReference type="PANTHER" id="PTHR34477">
    <property type="entry name" value="UPF0213 PROTEIN YHBQ"/>
    <property type="match status" value="1"/>
</dbReference>
<dbReference type="HOGENOM" id="CLU_135650_0_3_9"/>
<evidence type="ECO:0000313" key="3">
    <source>
        <dbReference type="EMBL" id="EFY05047.1"/>
    </source>
</evidence>
<dbReference type="PANTHER" id="PTHR34477:SF1">
    <property type="entry name" value="UPF0213 PROTEIN YHBQ"/>
    <property type="match status" value="1"/>
</dbReference>
<comment type="caution">
    <text evidence="3">The sequence shown here is derived from an EMBL/GenBank/DDBJ whole genome shotgun (WGS) entry which is preliminary data.</text>
</comment>
<dbReference type="CDD" id="cd10456">
    <property type="entry name" value="GIY-YIG_UPF0213"/>
    <property type="match status" value="1"/>
</dbReference>
<proteinExistence type="inferred from homology"/>